<dbReference type="NCBIfam" id="NF012211">
    <property type="entry name" value="tand_rpt_95"/>
    <property type="match status" value="1"/>
</dbReference>
<proteinExistence type="predicted"/>
<name>A0A1V1NYP9_9BACT</name>
<accession>A0A1V1NYP9</accession>
<evidence type="ECO:0000313" key="1">
    <source>
        <dbReference type="EMBL" id="ETR67655.1"/>
    </source>
</evidence>
<organism evidence="1 2">
    <name type="scientific">Candidatus Magnetoglobus multicellularis str. Araruama</name>
    <dbReference type="NCBI Taxonomy" id="890399"/>
    <lineage>
        <taxon>Bacteria</taxon>
        <taxon>Pseudomonadati</taxon>
        <taxon>Thermodesulfobacteriota</taxon>
        <taxon>Desulfobacteria</taxon>
        <taxon>Desulfobacterales</taxon>
        <taxon>Desulfobacteraceae</taxon>
        <taxon>Candidatus Magnetoglobus</taxon>
    </lineage>
</organism>
<evidence type="ECO:0000313" key="2">
    <source>
        <dbReference type="Proteomes" id="UP000189670"/>
    </source>
</evidence>
<dbReference type="EMBL" id="ATBP01001274">
    <property type="protein sequence ID" value="ETR67655.1"/>
    <property type="molecule type" value="Genomic_DNA"/>
</dbReference>
<comment type="caution">
    <text evidence="1">The sequence shown here is derived from an EMBL/GenBank/DDBJ whole genome shotgun (WGS) entry which is preliminary data.</text>
</comment>
<evidence type="ECO:0008006" key="3">
    <source>
        <dbReference type="Google" id="ProtNLM"/>
    </source>
</evidence>
<protein>
    <recommendedName>
        <fullName evidence="3">Bacterial repeat domain-containing protein</fullName>
    </recommendedName>
</protein>
<dbReference type="Gene3D" id="2.60.40.3440">
    <property type="match status" value="1"/>
</dbReference>
<feature type="non-terminal residue" evidence="1">
    <location>
        <position position="781"/>
    </location>
</feature>
<reference evidence="2" key="1">
    <citation type="submission" date="2012-11" db="EMBL/GenBank/DDBJ databases">
        <authorList>
            <person name="Lucero-Rivera Y.E."/>
            <person name="Tovar-Ramirez D."/>
        </authorList>
    </citation>
    <scope>NUCLEOTIDE SEQUENCE [LARGE SCALE GENOMIC DNA]</scope>
    <source>
        <strain evidence="2">Araruama</strain>
    </source>
</reference>
<gene>
    <name evidence="1" type="ORF">OMM_11357</name>
</gene>
<sequence>MHDSYLSGYAWGENIGWIKLGASNAGPYTNTKKSNWGVNIASNGAATGFAWGENVGWINFNSILSVDPVRFNKESGLFSGYAWAENFGYINLQVIDQPIISITDQTTLENTPLTSIPLRVISTASELCKYDLAFSSTDTSLISPENISYTCLADTFYMSLTPSHNASGHAEITITVNDEHTCIASTSVLLTVISVNSPPFSYGKDIIIDEDKHIYITLVATDPDNDTITYQLLRNPTHGTISQIDDSVLYAPYPDYNGPDSFTYKANDGLADSNTAKIMITVYPVYDPPQAISQHVSTTEDMPVNITLTGFSPDNNALTFQIIDPPVHGILSQSSPNLTYTPEFHFYGEDYFTFIANDSISESNQATVSITVKRSKTYLLKLLGTGYGTVNINSTSVLLPWESQFQADQEVCFEATPDMDWQFINWTGDLQSDDNPVCVILDQNKTITVNMAIKTFALTIQGSDSITINHTLHSLPFNKIYEIHTPVIIQTESELFKYWEWDYLIDYNPYTFTINTDMTITAHYYPVPDWQAIIQVERFVDDPAVLQSQSIIIGSASQAYTKSASVLSDNYSCDIVLYSQEYDAFSKDICQETDDEYQWIIAVDPHGNIENPLILTTATLKWDPYAFSPEGQYLLKSNTTDEIVISDMRQTTEYQVTNSSYKPFTIIWNRYKTFDFHLKEGWNLISLPLTPSNTELKNLFLDYQAAYEYKNGGYFPVTSIIPGKGYWLKIPSQKTYSISGQPFPSYTIDFSKGWHLIGAPYNEMTPDNISIKVIYRYVNGG</sequence>
<dbReference type="Gene3D" id="2.60.40.2810">
    <property type="match status" value="1"/>
</dbReference>
<dbReference type="Proteomes" id="UP000189670">
    <property type="component" value="Unassembled WGS sequence"/>
</dbReference>
<dbReference type="AlphaFoldDB" id="A0A1V1NYP9"/>
<dbReference type="Pfam" id="PF17963">
    <property type="entry name" value="Big_9"/>
    <property type="match status" value="2"/>
</dbReference>